<dbReference type="EMBL" id="VLTJ01000004">
    <property type="protein sequence ID" value="TSH98619.1"/>
    <property type="molecule type" value="Genomic_DNA"/>
</dbReference>
<evidence type="ECO:0000256" key="4">
    <source>
        <dbReference type="ARBA" id="ARBA00023163"/>
    </source>
</evidence>
<feature type="domain" description="HTH lysR-type" evidence="5">
    <location>
        <begin position="13"/>
        <end position="70"/>
    </location>
</feature>
<keyword evidence="7" id="KW-1185">Reference proteome</keyword>
<dbReference type="GO" id="GO:0003677">
    <property type="term" value="F:DNA binding"/>
    <property type="evidence" value="ECO:0007669"/>
    <property type="project" value="UniProtKB-KW"/>
</dbReference>
<dbReference type="GO" id="GO:0003700">
    <property type="term" value="F:DNA-binding transcription factor activity"/>
    <property type="evidence" value="ECO:0007669"/>
    <property type="project" value="InterPro"/>
</dbReference>
<dbReference type="InterPro" id="IPR050389">
    <property type="entry name" value="LysR-type_TF"/>
</dbReference>
<keyword evidence="2" id="KW-0805">Transcription regulation</keyword>
<name>A0A556B0C2_9BURK</name>
<keyword evidence="3" id="KW-0238">DNA-binding</keyword>
<dbReference type="CDD" id="cd08417">
    <property type="entry name" value="PBP2_Nitroaromatics_like"/>
    <property type="match status" value="1"/>
</dbReference>
<proteinExistence type="inferred from homology"/>
<evidence type="ECO:0000256" key="1">
    <source>
        <dbReference type="ARBA" id="ARBA00009437"/>
    </source>
</evidence>
<keyword evidence="4" id="KW-0804">Transcription</keyword>
<dbReference type="InterPro" id="IPR036388">
    <property type="entry name" value="WH-like_DNA-bd_sf"/>
</dbReference>
<reference evidence="6 7" key="1">
    <citation type="submission" date="2019-07" db="EMBL/GenBank/DDBJ databases">
        <title>Qingshengfaniella alkalisoli gen. nov., sp. nov., isolated from saline soil.</title>
        <authorList>
            <person name="Xu L."/>
            <person name="Huang X.-X."/>
            <person name="Sun J.-Q."/>
        </authorList>
    </citation>
    <scope>NUCLEOTIDE SEQUENCE [LARGE SCALE GENOMIC DNA]</scope>
    <source>
        <strain evidence="6 7">DSM 27279</strain>
    </source>
</reference>
<organism evidence="6 7">
    <name type="scientific">Verticiella sediminum</name>
    <dbReference type="NCBI Taxonomy" id="1247510"/>
    <lineage>
        <taxon>Bacteria</taxon>
        <taxon>Pseudomonadati</taxon>
        <taxon>Pseudomonadota</taxon>
        <taxon>Betaproteobacteria</taxon>
        <taxon>Burkholderiales</taxon>
        <taxon>Alcaligenaceae</taxon>
        <taxon>Verticiella</taxon>
    </lineage>
</organism>
<dbReference type="Gene3D" id="3.40.190.10">
    <property type="entry name" value="Periplasmic binding protein-like II"/>
    <property type="match status" value="2"/>
</dbReference>
<dbReference type="OrthoDB" id="8583877at2"/>
<dbReference type="SUPFAM" id="SSF53850">
    <property type="entry name" value="Periplasmic binding protein-like II"/>
    <property type="match status" value="1"/>
</dbReference>
<dbReference type="InterPro" id="IPR005119">
    <property type="entry name" value="LysR_subst-bd"/>
</dbReference>
<comment type="similarity">
    <text evidence="1">Belongs to the LysR transcriptional regulatory family.</text>
</comment>
<dbReference type="PANTHER" id="PTHR30118">
    <property type="entry name" value="HTH-TYPE TRANSCRIPTIONAL REGULATOR LEUO-RELATED"/>
    <property type="match status" value="1"/>
</dbReference>
<dbReference type="InterPro" id="IPR037402">
    <property type="entry name" value="YidZ_PBP2"/>
</dbReference>
<evidence type="ECO:0000256" key="2">
    <source>
        <dbReference type="ARBA" id="ARBA00023015"/>
    </source>
</evidence>
<evidence type="ECO:0000259" key="5">
    <source>
        <dbReference type="PROSITE" id="PS50931"/>
    </source>
</evidence>
<sequence>MRPQHDIQLLRTIDLNLVVALAALLRTQGVTRAADQLDVSQPAMSRMLERLRAQFGDPLLVRVGNDMALTPRARALLPTLDTLLARMSGLLFDAGIFDPAHSNRHFVIGCNDYLQLTFAAPLLRRLRSIAPHVRLDLRPVTVIGDDTELADGTVDLKLGTANPARDLVRTHYLYSDMFVCLMRRRGDGRTAPIGLETFCATPQLSVSPSGQGLLSQMVDAQIAHLGGRRNVVATVSSFLSAPAVIADTDLICAMPGRMAHLLNLPPGLEIVTMGFEPPRLDVLMYWHNVAQHDPGSRWLREQVVACAHTFSLPNA</sequence>
<evidence type="ECO:0000256" key="3">
    <source>
        <dbReference type="ARBA" id="ARBA00023125"/>
    </source>
</evidence>
<dbReference type="InterPro" id="IPR036390">
    <property type="entry name" value="WH_DNA-bd_sf"/>
</dbReference>
<evidence type="ECO:0000313" key="7">
    <source>
        <dbReference type="Proteomes" id="UP000318405"/>
    </source>
</evidence>
<evidence type="ECO:0000313" key="6">
    <source>
        <dbReference type="EMBL" id="TSH98619.1"/>
    </source>
</evidence>
<dbReference type="PROSITE" id="PS50931">
    <property type="entry name" value="HTH_LYSR"/>
    <property type="match status" value="1"/>
</dbReference>
<dbReference type="Gene3D" id="1.10.10.10">
    <property type="entry name" value="Winged helix-like DNA-binding domain superfamily/Winged helix DNA-binding domain"/>
    <property type="match status" value="1"/>
</dbReference>
<dbReference type="InterPro" id="IPR000847">
    <property type="entry name" value="LysR_HTH_N"/>
</dbReference>
<accession>A0A556B0C2</accession>
<gene>
    <name evidence="6" type="ORF">FOZ76_02380</name>
</gene>
<dbReference type="AlphaFoldDB" id="A0A556B0C2"/>
<dbReference type="PANTHER" id="PTHR30118:SF15">
    <property type="entry name" value="TRANSCRIPTIONAL REGULATORY PROTEIN"/>
    <property type="match status" value="1"/>
</dbReference>
<dbReference type="RefSeq" id="WP_143946526.1">
    <property type="nucleotide sequence ID" value="NZ_BAABMB010000001.1"/>
</dbReference>
<protein>
    <submittedName>
        <fullName evidence="6">LysR family transcriptional regulator</fullName>
    </submittedName>
</protein>
<dbReference type="SUPFAM" id="SSF46785">
    <property type="entry name" value="Winged helix' DNA-binding domain"/>
    <property type="match status" value="1"/>
</dbReference>
<dbReference type="Pfam" id="PF00126">
    <property type="entry name" value="HTH_1"/>
    <property type="match status" value="1"/>
</dbReference>
<dbReference type="Pfam" id="PF03466">
    <property type="entry name" value="LysR_substrate"/>
    <property type="match status" value="1"/>
</dbReference>
<dbReference type="PRINTS" id="PR00039">
    <property type="entry name" value="HTHLYSR"/>
</dbReference>
<comment type="caution">
    <text evidence="6">The sequence shown here is derived from an EMBL/GenBank/DDBJ whole genome shotgun (WGS) entry which is preliminary data.</text>
</comment>
<dbReference type="Proteomes" id="UP000318405">
    <property type="component" value="Unassembled WGS sequence"/>
</dbReference>